<reference evidence="2 3" key="1">
    <citation type="journal article" date="2019" name="Antonie Van Leeuwenhoek">
        <title>Description of 'Ca. Methylobacter oryzae' KRF1, a novel species from the environmentally important Methylobacter clade 2.</title>
        <authorList>
            <person name="Khatri K."/>
            <person name="Mohite J.A."/>
            <person name="Pandit P.S."/>
            <person name="Bahulikar R."/>
            <person name="Rahalkar M.C."/>
        </authorList>
    </citation>
    <scope>NUCLEOTIDE SEQUENCE [LARGE SCALE GENOMIC DNA]</scope>
    <source>
        <strain evidence="2 3">KRF1</strain>
    </source>
</reference>
<keyword evidence="3" id="KW-1185">Reference proteome</keyword>
<evidence type="ECO:0000313" key="2">
    <source>
        <dbReference type="EMBL" id="TRW90038.1"/>
    </source>
</evidence>
<dbReference type="RefSeq" id="WP_127030515.1">
    <property type="nucleotide sequence ID" value="NZ_RYFG02000120.1"/>
</dbReference>
<dbReference type="Proteomes" id="UP000733744">
    <property type="component" value="Unassembled WGS sequence"/>
</dbReference>
<dbReference type="EMBL" id="RYFG02000120">
    <property type="protein sequence ID" value="TRW90038.1"/>
    <property type="molecule type" value="Genomic_DNA"/>
</dbReference>
<organism evidence="2 3">
    <name type="scientific">Candidatus Methylobacter oryzae</name>
    <dbReference type="NCBI Taxonomy" id="2497749"/>
    <lineage>
        <taxon>Bacteria</taxon>
        <taxon>Pseudomonadati</taxon>
        <taxon>Pseudomonadota</taxon>
        <taxon>Gammaproteobacteria</taxon>
        <taxon>Methylococcales</taxon>
        <taxon>Methylococcaceae</taxon>
        <taxon>Methylobacter</taxon>
    </lineage>
</organism>
<sequence length="63" mass="7067">MQDLSDKNIVEIFPLPKKRGRSSTRQAKSSAERQAAYRFRKHHGSDGGQVAINHGNIEQQTCS</sequence>
<proteinExistence type="predicted"/>
<protein>
    <submittedName>
        <fullName evidence="2">Uncharacterized protein</fullName>
    </submittedName>
</protein>
<name>A0ABY3C5A0_9GAMM</name>
<comment type="caution">
    <text evidence="2">The sequence shown here is derived from an EMBL/GenBank/DDBJ whole genome shotgun (WGS) entry which is preliminary data.</text>
</comment>
<gene>
    <name evidence="2" type="ORF">EKO24_020695</name>
</gene>
<feature type="region of interest" description="Disordered" evidence="1">
    <location>
        <begin position="41"/>
        <end position="63"/>
    </location>
</feature>
<evidence type="ECO:0000256" key="1">
    <source>
        <dbReference type="SAM" id="MobiDB-lite"/>
    </source>
</evidence>
<accession>A0ABY3C5A0</accession>
<evidence type="ECO:0000313" key="3">
    <source>
        <dbReference type="Proteomes" id="UP000733744"/>
    </source>
</evidence>